<accession>A0A8S5MSF7</accession>
<proteinExistence type="predicted"/>
<evidence type="ECO:0000313" key="1">
    <source>
        <dbReference type="EMBL" id="DAD85164.1"/>
    </source>
</evidence>
<dbReference type="EMBL" id="BK014975">
    <property type="protein sequence ID" value="DAD85164.1"/>
    <property type="molecule type" value="Genomic_DNA"/>
</dbReference>
<organism evidence="1">
    <name type="scientific">Podoviridae sp. ctwV53</name>
    <dbReference type="NCBI Taxonomy" id="2826587"/>
    <lineage>
        <taxon>Viruses</taxon>
        <taxon>Duplodnaviria</taxon>
        <taxon>Heunggongvirae</taxon>
        <taxon>Uroviricota</taxon>
        <taxon>Caudoviricetes</taxon>
    </lineage>
</organism>
<reference evidence="1" key="1">
    <citation type="journal article" date="2021" name="Proc. Natl. Acad. Sci. U.S.A.">
        <title>A Catalog of Tens of Thousands of Viruses from Human Metagenomes Reveals Hidden Associations with Chronic Diseases.</title>
        <authorList>
            <person name="Tisza M.J."/>
            <person name="Buck C.B."/>
        </authorList>
    </citation>
    <scope>NUCLEOTIDE SEQUENCE</scope>
    <source>
        <strain evidence="1">CtwV53</strain>
    </source>
</reference>
<name>A0A8S5MSF7_9CAUD</name>
<protein>
    <submittedName>
        <fullName evidence="1">Uncharacterized protein</fullName>
    </submittedName>
</protein>
<sequence>MGVVVTNKKKELKNSWNRVSINPTMEIMDSFLIEMFVMYSYDNLEEPPFSLGKDLQKALNLGYDSKYAFIDGVLKGGNKCLKLETL</sequence>